<dbReference type="Pfam" id="PF06056">
    <property type="entry name" value="Terminase_5"/>
    <property type="match status" value="1"/>
</dbReference>
<dbReference type="InterPro" id="IPR009057">
    <property type="entry name" value="Homeodomain-like_sf"/>
</dbReference>
<dbReference type="PANTHER" id="PTHR33293">
    <property type="entry name" value="INSERTION ELEMENT IS1 1 PROTEIN INSB-RELATED"/>
    <property type="match status" value="1"/>
</dbReference>
<accession>A0A2T6C5M3</accession>
<proteinExistence type="predicted"/>
<feature type="domain" description="Terminase ATPase subunit N-terminal" evidence="1">
    <location>
        <begin position="66"/>
        <end position="98"/>
    </location>
</feature>
<protein>
    <submittedName>
        <fullName evidence="2">Putative ATPase subunit gpP of terminase</fullName>
    </submittedName>
</protein>
<evidence type="ECO:0000259" key="1">
    <source>
        <dbReference type="Pfam" id="PF06056"/>
    </source>
</evidence>
<dbReference type="InterPro" id="IPR051354">
    <property type="entry name" value="Transposase_27_IS1"/>
</dbReference>
<dbReference type="InterPro" id="IPR010332">
    <property type="entry name" value="ATPase_terminase-su_N"/>
</dbReference>
<name>A0A2T6C5M3_9FLAO</name>
<evidence type="ECO:0000313" key="2">
    <source>
        <dbReference type="EMBL" id="PTX63618.1"/>
    </source>
</evidence>
<organism evidence="2 3">
    <name type="scientific">Kordia periserrulae</name>
    <dbReference type="NCBI Taxonomy" id="701523"/>
    <lineage>
        <taxon>Bacteria</taxon>
        <taxon>Pseudomonadati</taxon>
        <taxon>Bacteroidota</taxon>
        <taxon>Flavobacteriia</taxon>
        <taxon>Flavobacteriales</taxon>
        <taxon>Flavobacteriaceae</taxon>
        <taxon>Kordia</taxon>
    </lineage>
</organism>
<dbReference type="SUPFAM" id="SSF46689">
    <property type="entry name" value="Homeodomain-like"/>
    <property type="match status" value="1"/>
</dbReference>
<keyword evidence="3" id="KW-1185">Reference proteome</keyword>
<gene>
    <name evidence="2" type="ORF">C8N46_101219</name>
</gene>
<sequence>MLNYYIYAKLVYMKIQSCPNCSSEQYIKSGIVNNRQRYKCKKCNYFFSVNKIGKKIDDYYVNKSLQLYLEGLTYREIERILGISHVSIMNWVKKYNIKRPYNSDYHPTYKILNATELGNYFKNSENIKGAGVIVTELGDKFMLIKWERFKD</sequence>
<dbReference type="Proteomes" id="UP000244090">
    <property type="component" value="Unassembled WGS sequence"/>
</dbReference>
<dbReference type="EMBL" id="QBKT01000001">
    <property type="protein sequence ID" value="PTX63618.1"/>
    <property type="molecule type" value="Genomic_DNA"/>
</dbReference>
<dbReference type="AlphaFoldDB" id="A0A2T6C5M3"/>
<comment type="caution">
    <text evidence="2">The sequence shown here is derived from an EMBL/GenBank/DDBJ whole genome shotgun (WGS) entry which is preliminary data.</text>
</comment>
<dbReference type="Gene3D" id="1.10.10.60">
    <property type="entry name" value="Homeodomain-like"/>
    <property type="match status" value="1"/>
</dbReference>
<reference evidence="2 3" key="1">
    <citation type="submission" date="2018-04" db="EMBL/GenBank/DDBJ databases">
        <title>Genomic Encyclopedia of Archaeal and Bacterial Type Strains, Phase II (KMG-II): from individual species to whole genera.</title>
        <authorList>
            <person name="Goeker M."/>
        </authorList>
    </citation>
    <scope>NUCLEOTIDE SEQUENCE [LARGE SCALE GENOMIC DNA]</scope>
    <source>
        <strain evidence="2 3">DSM 25731</strain>
    </source>
</reference>
<dbReference type="PANTHER" id="PTHR33293:SF2">
    <property type="entry name" value="TRANSPOSASE"/>
    <property type="match status" value="1"/>
</dbReference>
<evidence type="ECO:0000313" key="3">
    <source>
        <dbReference type="Proteomes" id="UP000244090"/>
    </source>
</evidence>